<accession>A0A5A7PJD0</accession>
<sequence>MLSTLGACDYINDQFDPIDRGSKASVYACNIPANNPYGFHDGLCAVKYFNDYAVKQASDLQPLNIIMKGSQTFIPGFRNRYSELRGSRGSTMHDPASPMGRNNATSVT</sequence>
<reference evidence="3" key="1">
    <citation type="journal article" date="2019" name="Curr. Biol.">
        <title>Genome Sequence of Striga asiatica Provides Insight into the Evolution of Plant Parasitism.</title>
        <authorList>
            <person name="Yoshida S."/>
            <person name="Kim S."/>
            <person name="Wafula E.K."/>
            <person name="Tanskanen J."/>
            <person name="Kim Y.M."/>
            <person name="Honaas L."/>
            <person name="Yang Z."/>
            <person name="Spallek T."/>
            <person name="Conn C.E."/>
            <person name="Ichihashi Y."/>
            <person name="Cheong K."/>
            <person name="Cui S."/>
            <person name="Der J.P."/>
            <person name="Gundlach H."/>
            <person name="Jiao Y."/>
            <person name="Hori C."/>
            <person name="Ishida J.K."/>
            <person name="Kasahara H."/>
            <person name="Kiba T."/>
            <person name="Kim M.S."/>
            <person name="Koo N."/>
            <person name="Laohavisit A."/>
            <person name="Lee Y.H."/>
            <person name="Lumba S."/>
            <person name="McCourt P."/>
            <person name="Mortimer J.C."/>
            <person name="Mutuku J.M."/>
            <person name="Nomura T."/>
            <person name="Sasaki-Sekimoto Y."/>
            <person name="Seto Y."/>
            <person name="Wang Y."/>
            <person name="Wakatake T."/>
            <person name="Sakakibara H."/>
            <person name="Demura T."/>
            <person name="Yamaguchi S."/>
            <person name="Yoneyama K."/>
            <person name="Manabe R.I."/>
            <person name="Nelson D.C."/>
            <person name="Schulman A.H."/>
            <person name="Timko M.P."/>
            <person name="dePamphilis C.W."/>
            <person name="Choi D."/>
            <person name="Shirasu K."/>
        </authorList>
    </citation>
    <scope>NUCLEOTIDE SEQUENCE [LARGE SCALE GENOMIC DNA]</scope>
    <source>
        <strain evidence="3">cv. UVA1</strain>
    </source>
</reference>
<evidence type="ECO:0000313" key="2">
    <source>
        <dbReference type="EMBL" id="GER32844.1"/>
    </source>
</evidence>
<protein>
    <submittedName>
        <fullName evidence="2">DNA polymerase III alpha</fullName>
    </submittedName>
</protein>
<organism evidence="2 3">
    <name type="scientific">Striga asiatica</name>
    <name type="common">Asiatic witchweed</name>
    <name type="synonym">Buchnera asiatica</name>
    <dbReference type="NCBI Taxonomy" id="4170"/>
    <lineage>
        <taxon>Eukaryota</taxon>
        <taxon>Viridiplantae</taxon>
        <taxon>Streptophyta</taxon>
        <taxon>Embryophyta</taxon>
        <taxon>Tracheophyta</taxon>
        <taxon>Spermatophyta</taxon>
        <taxon>Magnoliopsida</taxon>
        <taxon>eudicotyledons</taxon>
        <taxon>Gunneridae</taxon>
        <taxon>Pentapetalae</taxon>
        <taxon>asterids</taxon>
        <taxon>lamiids</taxon>
        <taxon>Lamiales</taxon>
        <taxon>Orobanchaceae</taxon>
        <taxon>Buchnereae</taxon>
        <taxon>Striga</taxon>
    </lineage>
</organism>
<proteinExistence type="predicted"/>
<feature type="region of interest" description="Disordered" evidence="1">
    <location>
        <begin position="84"/>
        <end position="108"/>
    </location>
</feature>
<name>A0A5A7PJD0_STRAF</name>
<keyword evidence="3" id="KW-1185">Reference proteome</keyword>
<evidence type="ECO:0000256" key="1">
    <source>
        <dbReference type="SAM" id="MobiDB-lite"/>
    </source>
</evidence>
<dbReference type="AlphaFoldDB" id="A0A5A7PJD0"/>
<dbReference type="Proteomes" id="UP000325081">
    <property type="component" value="Unassembled WGS sequence"/>
</dbReference>
<evidence type="ECO:0000313" key="3">
    <source>
        <dbReference type="Proteomes" id="UP000325081"/>
    </source>
</evidence>
<dbReference type="EMBL" id="BKCP01004639">
    <property type="protein sequence ID" value="GER32844.1"/>
    <property type="molecule type" value="Genomic_DNA"/>
</dbReference>
<comment type="caution">
    <text evidence="2">The sequence shown here is derived from an EMBL/GenBank/DDBJ whole genome shotgun (WGS) entry which is preliminary data.</text>
</comment>
<gene>
    <name evidence="2" type="ORF">STAS_08949</name>
</gene>